<keyword evidence="5" id="KW-1185">Reference proteome</keyword>
<evidence type="ECO:0000313" key="3">
    <source>
        <dbReference type="EMBL" id="KAG5962014.1"/>
    </source>
</evidence>
<dbReference type="InterPro" id="IPR036864">
    <property type="entry name" value="Zn2-C6_fun-type_DNA-bd_sf"/>
</dbReference>
<dbReference type="CDD" id="cd00067">
    <property type="entry name" value="GAL4"/>
    <property type="match status" value="1"/>
</dbReference>
<dbReference type="Gene3D" id="4.10.240.10">
    <property type="entry name" value="Zn(2)-C6 fungal-type DNA-binding domain"/>
    <property type="match status" value="1"/>
</dbReference>
<organism evidence="3 6">
    <name type="scientific">Claviceps arundinis</name>
    <dbReference type="NCBI Taxonomy" id="1623583"/>
    <lineage>
        <taxon>Eukaryota</taxon>
        <taxon>Fungi</taxon>
        <taxon>Dikarya</taxon>
        <taxon>Ascomycota</taxon>
        <taxon>Pezizomycotina</taxon>
        <taxon>Sordariomycetes</taxon>
        <taxon>Hypocreomycetidae</taxon>
        <taxon>Hypocreales</taxon>
        <taxon>Clavicipitaceae</taxon>
        <taxon>Claviceps</taxon>
    </lineage>
</organism>
<evidence type="ECO:0000313" key="5">
    <source>
        <dbReference type="Proteomes" id="UP000742024"/>
    </source>
</evidence>
<dbReference type="PROSITE" id="PS00463">
    <property type="entry name" value="ZN2_CY6_FUNGAL_1"/>
    <property type="match status" value="1"/>
</dbReference>
<keyword evidence="1" id="KW-0539">Nucleus</keyword>
<dbReference type="Proteomes" id="UP000742024">
    <property type="component" value="Unassembled WGS sequence"/>
</dbReference>
<gene>
    <name evidence="3" type="ORF">E4U56_003597</name>
    <name evidence="4" type="ORF">E4U57_005843</name>
</gene>
<dbReference type="AlphaFoldDB" id="A0A9P7SN32"/>
<protein>
    <recommendedName>
        <fullName evidence="2">Zn(2)-C6 fungal-type domain-containing protein</fullName>
    </recommendedName>
</protein>
<dbReference type="SUPFAM" id="SSF57701">
    <property type="entry name" value="Zn2/Cys6 DNA-binding domain"/>
    <property type="match status" value="1"/>
</dbReference>
<dbReference type="Pfam" id="PF00172">
    <property type="entry name" value="Zn_clus"/>
    <property type="match status" value="1"/>
</dbReference>
<accession>A0A9P7SN32</accession>
<reference evidence="3 5" key="1">
    <citation type="journal article" date="2020" name="bioRxiv">
        <title>Whole genome comparisons of ergot fungi reveals the divergence and evolution of species within the genus Claviceps are the result of varying mechanisms driving genome evolution and host range expansion.</title>
        <authorList>
            <person name="Wyka S.A."/>
            <person name="Mondo S.J."/>
            <person name="Liu M."/>
            <person name="Dettman J."/>
            <person name="Nalam V."/>
            <person name="Broders K.D."/>
        </authorList>
    </citation>
    <scope>NUCLEOTIDE SEQUENCE</scope>
    <source>
        <strain evidence="3">CCC 1102</strain>
        <strain evidence="4 5">LM583</strain>
    </source>
</reference>
<sequence length="253" mass="28344">MLSAWRYDAHTKEVPVSRSYDAPRGRSSKVQACVLCREKKTRCSGDATSRRPCSRCRLKNLPCQYAVCPVKKPQSRRRTLGRAPVKKTYVEPVEEGKQGSEGGRESAMGLCCEYGWSWNRDLEATSESWTTCASGGNRVPELEMPRPAIGDKVYAMFDPLIRGDEIAWKGQWGRDICAEGGTWKENWTGDENGCGHVSGDQYGYTSVGDAMAAESMLERTDAEQWRVEEGALQNGFREGVYEQVGWPNECYRA</sequence>
<dbReference type="EMBL" id="SRPS01000233">
    <property type="protein sequence ID" value="KAG5962014.1"/>
    <property type="molecule type" value="Genomic_DNA"/>
</dbReference>
<dbReference type="PROSITE" id="PS50048">
    <property type="entry name" value="ZN2_CY6_FUNGAL_2"/>
    <property type="match status" value="1"/>
</dbReference>
<evidence type="ECO:0000313" key="4">
    <source>
        <dbReference type="EMBL" id="KAG5963794.1"/>
    </source>
</evidence>
<feature type="domain" description="Zn(2)-C6 fungal-type" evidence="2">
    <location>
        <begin position="32"/>
        <end position="65"/>
    </location>
</feature>
<dbReference type="EMBL" id="SRPR01000048">
    <property type="protein sequence ID" value="KAG5963794.1"/>
    <property type="molecule type" value="Genomic_DNA"/>
</dbReference>
<dbReference type="OrthoDB" id="4356994at2759"/>
<dbReference type="GO" id="GO:0008270">
    <property type="term" value="F:zinc ion binding"/>
    <property type="evidence" value="ECO:0007669"/>
    <property type="project" value="InterPro"/>
</dbReference>
<evidence type="ECO:0000259" key="2">
    <source>
        <dbReference type="PROSITE" id="PS50048"/>
    </source>
</evidence>
<proteinExistence type="predicted"/>
<evidence type="ECO:0000313" key="6">
    <source>
        <dbReference type="Proteomes" id="UP000784919"/>
    </source>
</evidence>
<dbReference type="InterPro" id="IPR001138">
    <property type="entry name" value="Zn2Cys6_DnaBD"/>
</dbReference>
<evidence type="ECO:0000256" key="1">
    <source>
        <dbReference type="ARBA" id="ARBA00023242"/>
    </source>
</evidence>
<dbReference type="GO" id="GO:0000981">
    <property type="term" value="F:DNA-binding transcription factor activity, RNA polymerase II-specific"/>
    <property type="evidence" value="ECO:0007669"/>
    <property type="project" value="InterPro"/>
</dbReference>
<dbReference type="Proteomes" id="UP000784919">
    <property type="component" value="Unassembled WGS sequence"/>
</dbReference>
<comment type="caution">
    <text evidence="3">The sequence shown here is derived from an EMBL/GenBank/DDBJ whole genome shotgun (WGS) entry which is preliminary data.</text>
</comment>
<name>A0A9P7SN32_9HYPO</name>